<sequence length="60" mass="5943">RYGQEVAAVVAAARAAGADHILLAGPEKAVAGAEPTPDGYVTAKIDAVAVLSDLLTRLGA</sequence>
<protein>
    <recommendedName>
        <fullName evidence="3">Methylmalonyl-CoA mutase</fullName>
    </recommendedName>
</protein>
<gene>
    <name evidence="1" type="ORF">WN67_27530</name>
</gene>
<dbReference type="Gene3D" id="3.40.50.280">
    <property type="entry name" value="Cobalamin-binding domain"/>
    <property type="match status" value="1"/>
</dbReference>
<dbReference type="EMBL" id="LAUZ02000139">
    <property type="protein sequence ID" value="KKE98769.1"/>
    <property type="molecule type" value="Genomic_DNA"/>
</dbReference>
<dbReference type="Proteomes" id="UP000034150">
    <property type="component" value="Unassembled WGS sequence"/>
</dbReference>
<dbReference type="InterPro" id="IPR036724">
    <property type="entry name" value="Cobalamin-bd_sf"/>
</dbReference>
<dbReference type="GO" id="GO:0046872">
    <property type="term" value="F:metal ion binding"/>
    <property type="evidence" value="ECO:0007669"/>
    <property type="project" value="InterPro"/>
</dbReference>
<dbReference type="PATRIC" id="fig|1807.13.peg.5986"/>
<accession>A0A0M2JVF3</accession>
<proteinExistence type="predicted"/>
<comment type="caution">
    <text evidence="1">The sequence shown here is derived from an EMBL/GenBank/DDBJ whole genome shotgun (WGS) entry which is preliminary data.</text>
</comment>
<dbReference type="AlphaFoldDB" id="A0A0M2JVF3"/>
<dbReference type="GO" id="GO:0031419">
    <property type="term" value="F:cobalamin binding"/>
    <property type="evidence" value="ECO:0007669"/>
    <property type="project" value="InterPro"/>
</dbReference>
<dbReference type="SUPFAM" id="SSF52242">
    <property type="entry name" value="Cobalamin (vitamin B12)-binding domain"/>
    <property type="match status" value="1"/>
</dbReference>
<name>A0A0M2JVF3_9MYCO</name>
<feature type="non-terminal residue" evidence="1">
    <location>
        <position position="1"/>
    </location>
</feature>
<evidence type="ECO:0000313" key="2">
    <source>
        <dbReference type="Proteomes" id="UP000034150"/>
    </source>
</evidence>
<organism evidence="1 2">
    <name type="scientific">Mycolicibacterium obuense</name>
    <dbReference type="NCBI Taxonomy" id="1807"/>
    <lineage>
        <taxon>Bacteria</taxon>
        <taxon>Bacillati</taxon>
        <taxon>Actinomycetota</taxon>
        <taxon>Actinomycetes</taxon>
        <taxon>Mycobacteriales</taxon>
        <taxon>Mycobacteriaceae</taxon>
        <taxon>Mycolicibacterium</taxon>
    </lineage>
</organism>
<evidence type="ECO:0008006" key="3">
    <source>
        <dbReference type="Google" id="ProtNLM"/>
    </source>
</evidence>
<evidence type="ECO:0000313" key="1">
    <source>
        <dbReference type="EMBL" id="KKE98769.1"/>
    </source>
</evidence>
<reference evidence="1 2" key="1">
    <citation type="journal article" date="2015" name="Genome Announc.">
        <title>Draft Genome Sequence of Mycobacterium obuense Strain UC1, Isolated from Patient Sputum.</title>
        <authorList>
            <person name="Greninger A.L."/>
            <person name="Cunningham G."/>
            <person name="Hsu E.D."/>
            <person name="Yu J.M."/>
            <person name="Chiu C.Y."/>
            <person name="Miller S."/>
        </authorList>
    </citation>
    <scope>NUCLEOTIDE SEQUENCE [LARGE SCALE GENOMIC DNA]</scope>
    <source>
        <strain evidence="1 2">UC1</strain>
    </source>
</reference>
<keyword evidence="2" id="KW-1185">Reference proteome</keyword>